<gene>
    <name evidence="6" type="ORF">BHX94_10765</name>
</gene>
<dbReference type="AlphaFoldDB" id="A0A328A300"/>
<dbReference type="EMBL" id="PZJG01000008">
    <property type="protein sequence ID" value="RAK48666.1"/>
    <property type="molecule type" value="Genomic_DNA"/>
</dbReference>
<dbReference type="InterPro" id="IPR000914">
    <property type="entry name" value="SBP_5_dom"/>
</dbReference>
<dbReference type="PANTHER" id="PTHR30290:SF9">
    <property type="entry name" value="OLIGOPEPTIDE-BINDING PROTEIN APPA"/>
    <property type="match status" value="1"/>
</dbReference>
<dbReference type="Gene3D" id="3.40.190.10">
    <property type="entry name" value="Periplasmic binding protein-like II"/>
    <property type="match status" value="1"/>
</dbReference>
<keyword evidence="3" id="KW-0732">Signal</keyword>
<dbReference type="Proteomes" id="UP000249579">
    <property type="component" value="Unassembled WGS sequence"/>
</dbReference>
<dbReference type="PANTHER" id="PTHR30290">
    <property type="entry name" value="PERIPLASMIC BINDING COMPONENT OF ABC TRANSPORTER"/>
    <property type="match status" value="1"/>
</dbReference>
<feature type="domain" description="Solute-binding protein family 5" evidence="4">
    <location>
        <begin position="176"/>
        <end position="293"/>
    </location>
</feature>
<feature type="domain" description="Transcriptional regulator SgrR N-terminal HTH" evidence="5">
    <location>
        <begin position="23"/>
        <end position="114"/>
    </location>
</feature>
<evidence type="ECO:0000256" key="2">
    <source>
        <dbReference type="ARBA" id="ARBA00022448"/>
    </source>
</evidence>
<evidence type="ECO:0000259" key="5">
    <source>
        <dbReference type="Pfam" id="PF12793"/>
    </source>
</evidence>
<sequence>MIKMDKRLLYLEKYITDNIEDVTLAEYLNISNRQLSRLLKQWADEGYIKYTPAVGRGRKAEITFITDVEKELFYYAMKHHKNMTLQEINDFLELPWDDESKEVIVKKLKESFKQEDSSGNMVVDFVYSIPYTIHPHISQDIISFQVITQTNNTLYKLDKDNKILNEIVKYDEWKEQTLHIYLHKDIYFNDKTKLTAQHVYDSLYALMFDSNYRIYFGNVNKITIIDKYYLTIELCERTDHVKYLLAEPFASIFKVKNGELQGTGPYYLSFKDENEIKLSLNPYYKRVVLIEEILLIKNRKRFLEYISSNKYDKSLSKRVYIGNDMLVFNPNTTFSLEERHVIIEAMLYVLYEDNINNWKNFNWLLDEPQSRGDISNISRPVRMLVDQYNAEIMEKVRDELNKTGYYIELIYTEHHNYLSTSLKEYDVDIVWMSEAYNQKQPFMLYDLLLHCKFKDWYIDDPNCIEFIKNYRYENFDQLENIAKTILQSFEDRYLFANVLLKQKVFFYPSVVKYVDEDKYGYLDFGNAILK</sequence>
<dbReference type="InterPro" id="IPR025370">
    <property type="entry name" value="SgrR_HTH_N"/>
</dbReference>
<evidence type="ECO:0000313" key="6">
    <source>
        <dbReference type="EMBL" id="RAK48666.1"/>
    </source>
</evidence>
<evidence type="ECO:0000256" key="3">
    <source>
        <dbReference type="ARBA" id="ARBA00022729"/>
    </source>
</evidence>
<proteinExistence type="inferred from homology"/>
<evidence type="ECO:0000256" key="1">
    <source>
        <dbReference type="ARBA" id="ARBA00005695"/>
    </source>
</evidence>
<organism evidence="6 7">
    <name type="scientific">Macrococcoides bohemicum</name>
    <dbReference type="NCBI Taxonomy" id="1903056"/>
    <lineage>
        <taxon>Bacteria</taxon>
        <taxon>Bacillati</taxon>
        <taxon>Bacillota</taxon>
        <taxon>Bacilli</taxon>
        <taxon>Bacillales</taxon>
        <taxon>Staphylococcaceae</taxon>
        <taxon>Macrococcoides</taxon>
    </lineage>
</organism>
<dbReference type="SUPFAM" id="SSF53850">
    <property type="entry name" value="Periplasmic binding protein-like II"/>
    <property type="match status" value="1"/>
</dbReference>
<comment type="caution">
    <text evidence="6">The sequence shown here is derived from an EMBL/GenBank/DDBJ whole genome shotgun (WGS) entry which is preliminary data.</text>
</comment>
<evidence type="ECO:0008006" key="8">
    <source>
        <dbReference type="Google" id="ProtNLM"/>
    </source>
</evidence>
<protein>
    <recommendedName>
        <fullName evidence="8">ABC transporter substrate-binding protein</fullName>
    </recommendedName>
</protein>
<reference evidence="6 7" key="1">
    <citation type="journal article" date="2018" name="Front. Microbiol.">
        <title>Description and Comparative Genomics of Macrococcus caseolyticus subsp. hominis subsp. nov., Macrococcus goetzii sp. nov., Macrococcus epidermidis sp. nov., and Macrococcus bohemicus sp. nov., Novel Macrococci From Human Clinical Material With Virulence Potential and Suspected Uptake of Foreign DNA by Natural Transformation.</title>
        <authorList>
            <person name="Maslanova I."/>
            <person name="Wertheimer Z."/>
            <person name="Sedlacek I."/>
            <person name="Svec P."/>
            <person name="Indrakova A."/>
            <person name="Kovarovic V."/>
            <person name="Schumann P."/>
            <person name="Sproer C."/>
            <person name="Kralova S."/>
            <person name="Sedo O."/>
            <person name="Kristofova L."/>
            <person name="Vrbovska V."/>
            <person name="Fuzik T."/>
            <person name="Petras P."/>
            <person name="Zdrahal Z."/>
            <person name="Ruzickova V."/>
            <person name="Doskar J."/>
            <person name="Pantucek R."/>
        </authorList>
    </citation>
    <scope>NUCLEOTIDE SEQUENCE [LARGE SCALE GENOMIC DNA]</scope>
    <source>
        <strain evidence="6 7">03/115</strain>
    </source>
</reference>
<dbReference type="Pfam" id="PF12793">
    <property type="entry name" value="SgrR_N"/>
    <property type="match status" value="1"/>
</dbReference>
<dbReference type="Pfam" id="PF00496">
    <property type="entry name" value="SBP_bac_5"/>
    <property type="match status" value="1"/>
</dbReference>
<dbReference type="InterPro" id="IPR039424">
    <property type="entry name" value="SBP_5"/>
</dbReference>
<accession>A0A328A300</accession>
<evidence type="ECO:0000313" key="7">
    <source>
        <dbReference type="Proteomes" id="UP000249579"/>
    </source>
</evidence>
<dbReference type="GO" id="GO:0015833">
    <property type="term" value="P:peptide transport"/>
    <property type="evidence" value="ECO:0007669"/>
    <property type="project" value="TreeGrafter"/>
</dbReference>
<name>A0A328A300_9STAP</name>
<comment type="similarity">
    <text evidence="1">Belongs to the bacterial solute-binding protein 5 family.</text>
</comment>
<dbReference type="GO" id="GO:1904680">
    <property type="term" value="F:peptide transmembrane transporter activity"/>
    <property type="evidence" value="ECO:0007669"/>
    <property type="project" value="TreeGrafter"/>
</dbReference>
<keyword evidence="2" id="KW-0813">Transport</keyword>
<evidence type="ECO:0000259" key="4">
    <source>
        <dbReference type="Pfam" id="PF00496"/>
    </source>
</evidence>